<dbReference type="OrthoDB" id="151889at2"/>
<dbReference type="RefSeq" id="WP_103891036.1">
    <property type="nucleotide sequence ID" value="NZ_FNVU01000033.1"/>
</dbReference>
<dbReference type="EMBL" id="FNVU01000033">
    <property type="protein sequence ID" value="SEG95422.1"/>
    <property type="molecule type" value="Genomic_DNA"/>
</dbReference>
<name>A0A1H6ECE7_9ACTN</name>
<feature type="domain" description="Peptidase S53" evidence="6">
    <location>
        <begin position="100"/>
        <end position="433"/>
    </location>
</feature>
<dbReference type="AlphaFoldDB" id="A0A1H6ECE7"/>
<keyword evidence="5" id="KW-0732">Signal</keyword>
<dbReference type="Proteomes" id="UP000236754">
    <property type="component" value="Unassembled WGS sequence"/>
</dbReference>
<feature type="region of interest" description="Disordered" evidence="4">
    <location>
        <begin position="75"/>
        <end position="95"/>
    </location>
</feature>
<dbReference type="SUPFAM" id="SSF52743">
    <property type="entry name" value="Subtilisin-like"/>
    <property type="match status" value="1"/>
</dbReference>
<dbReference type="InterPro" id="IPR050819">
    <property type="entry name" value="Tripeptidyl-peptidase_I"/>
</dbReference>
<evidence type="ECO:0000259" key="6">
    <source>
        <dbReference type="PROSITE" id="PS51695"/>
    </source>
</evidence>
<evidence type="ECO:0000313" key="8">
    <source>
        <dbReference type="Proteomes" id="UP000236754"/>
    </source>
</evidence>
<feature type="chain" id="PRO_5009296789" description="Peptidase S53 domain-containing protein" evidence="5">
    <location>
        <begin position="30"/>
        <end position="433"/>
    </location>
</feature>
<feature type="signal peptide" evidence="5">
    <location>
        <begin position="1"/>
        <end position="29"/>
    </location>
</feature>
<dbReference type="GO" id="GO:0004252">
    <property type="term" value="F:serine-type endopeptidase activity"/>
    <property type="evidence" value="ECO:0007669"/>
    <property type="project" value="InterPro"/>
</dbReference>
<dbReference type="GO" id="GO:0008240">
    <property type="term" value="F:tripeptidyl-peptidase activity"/>
    <property type="evidence" value="ECO:0007669"/>
    <property type="project" value="TreeGrafter"/>
</dbReference>
<feature type="compositionally biased region" description="Low complexity" evidence="4">
    <location>
        <begin position="83"/>
        <end position="92"/>
    </location>
</feature>
<gene>
    <name evidence="7" type="ORF">SAMN05216223_13353</name>
</gene>
<dbReference type="Pfam" id="PF00082">
    <property type="entry name" value="Peptidase_S8"/>
    <property type="match status" value="1"/>
</dbReference>
<dbReference type="Gene3D" id="3.40.50.200">
    <property type="entry name" value="Peptidase S8/S53 domain"/>
    <property type="match status" value="1"/>
</dbReference>
<feature type="region of interest" description="Disordered" evidence="4">
    <location>
        <begin position="31"/>
        <end position="55"/>
    </location>
</feature>
<evidence type="ECO:0000313" key="7">
    <source>
        <dbReference type="EMBL" id="SEG95422.1"/>
    </source>
</evidence>
<dbReference type="PANTHER" id="PTHR14218">
    <property type="entry name" value="PROTEASE S8 TRIPEPTIDYL PEPTIDASE I CLN2"/>
    <property type="match status" value="1"/>
</dbReference>
<evidence type="ECO:0000256" key="1">
    <source>
        <dbReference type="ARBA" id="ARBA00022670"/>
    </source>
</evidence>
<reference evidence="7 8" key="1">
    <citation type="submission" date="2016-10" db="EMBL/GenBank/DDBJ databases">
        <authorList>
            <person name="de Groot N.N."/>
        </authorList>
    </citation>
    <scope>NUCLEOTIDE SEQUENCE [LARGE SCALE GENOMIC DNA]</scope>
    <source>
        <strain evidence="7 8">CGMCC 4.2023</strain>
    </source>
</reference>
<dbReference type="PROSITE" id="PS51695">
    <property type="entry name" value="SEDOLISIN"/>
    <property type="match status" value="1"/>
</dbReference>
<dbReference type="InterPro" id="IPR030400">
    <property type="entry name" value="Sedolisin_dom"/>
</dbReference>
<evidence type="ECO:0000256" key="5">
    <source>
        <dbReference type="SAM" id="SignalP"/>
    </source>
</evidence>
<evidence type="ECO:0000256" key="3">
    <source>
        <dbReference type="ARBA" id="ARBA00022825"/>
    </source>
</evidence>
<dbReference type="InterPro" id="IPR023828">
    <property type="entry name" value="Peptidase_S8_Ser-AS"/>
</dbReference>
<accession>A0A1H6ECE7</accession>
<evidence type="ECO:0000256" key="2">
    <source>
        <dbReference type="ARBA" id="ARBA00022801"/>
    </source>
</evidence>
<dbReference type="PROSITE" id="PS00138">
    <property type="entry name" value="SUBTILASE_SER"/>
    <property type="match status" value="1"/>
</dbReference>
<keyword evidence="3" id="KW-0720">Serine protease</keyword>
<keyword evidence="1" id="KW-0645">Protease</keyword>
<keyword evidence="8" id="KW-1185">Reference proteome</keyword>
<evidence type="ECO:0000256" key="4">
    <source>
        <dbReference type="SAM" id="MobiDB-lite"/>
    </source>
</evidence>
<protein>
    <recommendedName>
        <fullName evidence="6">Peptidase S53 domain-containing protein</fullName>
    </recommendedName>
</protein>
<proteinExistence type="predicted"/>
<sequence>MVRRLIQGTAIPAALAAIALFFAAPGAAAANPAAHAPQGTHAPRHGRQPSNVQDACPTAARGQVRCMALVRTDVHGGRGARGPGARTAAGAADPTPLPSGYSPADLHSAYNLPSTGGGGQTVAVVEAYDNPTAEADLSVYRTTYGLSACTTANGCFTKVDQEGEQAGYPAGDQYTGWGLETALDLDAVSAVCESCHILLVEADSPDEADVAAAENTAARLGATEISNSYGEDESYGMLGYASAYDHPGVAITAASGDLGFSVPKFPAVLPTVTAVGGTSLVRDPGTARGWSETAWGESSSGCSAWLDKPAWQTDVPDCPGRVTADVSADSDPNTGGLAIYDTTPDIAGSPGWIQEGGTSLASPIVAAVIALAGNPGDFPDASRLYAHTGDLYDVTGGSNGAYGFDCGGDNLCTGEPGYDGPTGLGTPNGLGAF</sequence>
<dbReference type="PANTHER" id="PTHR14218:SF15">
    <property type="entry name" value="TRIPEPTIDYL-PEPTIDASE 1"/>
    <property type="match status" value="1"/>
</dbReference>
<organism evidence="7 8">
    <name type="scientific">Actinacidiphila yanglinensis</name>
    <dbReference type="NCBI Taxonomy" id="310779"/>
    <lineage>
        <taxon>Bacteria</taxon>
        <taxon>Bacillati</taxon>
        <taxon>Actinomycetota</taxon>
        <taxon>Actinomycetes</taxon>
        <taxon>Kitasatosporales</taxon>
        <taxon>Streptomycetaceae</taxon>
        <taxon>Actinacidiphila</taxon>
    </lineage>
</organism>
<dbReference type="InterPro" id="IPR036852">
    <property type="entry name" value="Peptidase_S8/S53_dom_sf"/>
</dbReference>
<dbReference type="GO" id="GO:0006508">
    <property type="term" value="P:proteolysis"/>
    <property type="evidence" value="ECO:0007669"/>
    <property type="project" value="UniProtKB-KW"/>
</dbReference>
<keyword evidence="2" id="KW-0378">Hydrolase</keyword>
<dbReference type="InterPro" id="IPR000209">
    <property type="entry name" value="Peptidase_S8/S53_dom"/>
</dbReference>